<gene>
    <name evidence="2" type="ORF">A8O14_10115</name>
</gene>
<feature type="transmembrane region" description="Helical" evidence="1">
    <location>
        <begin position="12"/>
        <end position="39"/>
    </location>
</feature>
<keyword evidence="1" id="KW-1133">Transmembrane helix</keyword>
<organism evidence="2 3">
    <name type="scientific">Polynucleobacter wuianus</name>
    <dbReference type="NCBI Taxonomy" id="1743168"/>
    <lineage>
        <taxon>Bacteria</taxon>
        <taxon>Pseudomonadati</taxon>
        <taxon>Pseudomonadota</taxon>
        <taxon>Betaproteobacteria</taxon>
        <taxon>Burkholderiales</taxon>
        <taxon>Burkholderiaceae</taxon>
        <taxon>Polynucleobacter</taxon>
    </lineage>
</organism>
<evidence type="ECO:0008006" key="4">
    <source>
        <dbReference type="Google" id="ProtNLM"/>
    </source>
</evidence>
<keyword evidence="1" id="KW-0472">Membrane</keyword>
<dbReference type="KEGG" id="pwu:A8O14_10115"/>
<dbReference type="RefSeq" id="WP_068949395.1">
    <property type="nucleotide sequence ID" value="NZ_CP015922.1"/>
</dbReference>
<sequence>MAKFWNFVFFQLGWFACVLGAANKQVFWAVLATLAYIAFHIWRLDEPKESLHLLIRALIYGILADTVIVHLGYLDFQDSWPSSYLSPVWMWALWLLVATTINGSLSWLRGRPVLGAILGGICGPMSYEAGIRMGAGSWGPGGQTIGFILVGIVWAVAIPLFFYWDQTPLEKGLVKNP</sequence>
<protein>
    <recommendedName>
        <fullName evidence="4">DUF2878 domain-containing protein</fullName>
    </recommendedName>
</protein>
<dbReference type="AlphaFoldDB" id="A0A191UHK8"/>
<feature type="transmembrane region" description="Helical" evidence="1">
    <location>
        <begin position="88"/>
        <end position="108"/>
    </location>
</feature>
<keyword evidence="3" id="KW-1185">Reference proteome</keyword>
<evidence type="ECO:0000313" key="3">
    <source>
        <dbReference type="Proteomes" id="UP000078463"/>
    </source>
</evidence>
<dbReference type="InterPro" id="IPR021306">
    <property type="entry name" value="DUF2878"/>
</dbReference>
<evidence type="ECO:0000256" key="1">
    <source>
        <dbReference type="SAM" id="Phobius"/>
    </source>
</evidence>
<proteinExistence type="predicted"/>
<name>A0A191UHK8_9BURK</name>
<dbReference type="PROSITE" id="PS51257">
    <property type="entry name" value="PROKAR_LIPOPROTEIN"/>
    <property type="match status" value="1"/>
</dbReference>
<reference evidence="3" key="1">
    <citation type="submission" date="2016-05" db="EMBL/GenBank/DDBJ databases">
        <title>Polynucleobacter sp. QLW-P1FAT50C-4 genome.</title>
        <authorList>
            <person name="Hahn M.W."/>
        </authorList>
    </citation>
    <scope>NUCLEOTIDE SEQUENCE [LARGE SCALE GENOMIC DNA]</scope>
    <source>
        <strain evidence="3">QLW-P1FAT50C-4</strain>
    </source>
</reference>
<dbReference type="STRING" id="1743168.A8O14_10115"/>
<keyword evidence="1" id="KW-0812">Transmembrane</keyword>
<dbReference type="Pfam" id="PF11086">
    <property type="entry name" value="DUF2878"/>
    <property type="match status" value="1"/>
</dbReference>
<dbReference type="OrthoDB" id="288800at2"/>
<feature type="transmembrane region" description="Helical" evidence="1">
    <location>
        <begin position="51"/>
        <end position="73"/>
    </location>
</feature>
<dbReference type="Proteomes" id="UP000078463">
    <property type="component" value="Chromosome"/>
</dbReference>
<feature type="transmembrane region" description="Helical" evidence="1">
    <location>
        <begin position="145"/>
        <end position="164"/>
    </location>
</feature>
<evidence type="ECO:0000313" key="2">
    <source>
        <dbReference type="EMBL" id="ANJ00397.1"/>
    </source>
</evidence>
<dbReference type="EMBL" id="CP015922">
    <property type="protein sequence ID" value="ANJ00397.1"/>
    <property type="molecule type" value="Genomic_DNA"/>
</dbReference>
<accession>A0A191UHK8</accession>